<organism evidence="5 6">
    <name type="scientific">Phaseolus angularis</name>
    <name type="common">Azuki bean</name>
    <name type="synonym">Vigna angularis</name>
    <dbReference type="NCBI Taxonomy" id="3914"/>
    <lineage>
        <taxon>Eukaryota</taxon>
        <taxon>Viridiplantae</taxon>
        <taxon>Streptophyta</taxon>
        <taxon>Embryophyta</taxon>
        <taxon>Tracheophyta</taxon>
        <taxon>Spermatophyta</taxon>
        <taxon>Magnoliopsida</taxon>
        <taxon>eudicotyledons</taxon>
        <taxon>Gunneridae</taxon>
        <taxon>Pentapetalae</taxon>
        <taxon>rosids</taxon>
        <taxon>fabids</taxon>
        <taxon>Fabales</taxon>
        <taxon>Fabaceae</taxon>
        <taxon>Papilionoideae</taxon>
        <taxon>50 kb inversion clade</taxon>
        <taxon>NPAAA clade</taxon>
        <taxon>indigoferoid/millettioid clade</taxon>
        <taxon>Phaseoleae</taxon>
        <taxon>Vigna</taxon>
    </lineage>
</organism>
<evidence type="ECO:0000256" key="3">
    <source>
        <dbReference type="RuleBase" id="RU361155"/>
    </source>
</evidence>
<feature type="domain" description="Sulfotransferase" evidence="4">
    <location>
        <begin position="70"/>
        <end position="185"/>
    </location>
</feature>
<evidence type="ECO:0000313" key="6">
    <source>
        <dbReference type="Proteomes" id="UP000053144"/>
    </source>
</evidence>
<dbReference type="GO" id="GO:0008146">
    <property type="term" value="F:sulfotransferase activity"/>
    <property type="evidence" value="ECO:0007669"/>
    <property type="project" value="InterPro"/>
</dbReference>
<dbReference type="EMBL" id="CM003372">
    <property type="protein sequence ID" value="KOM36471.1"/>
    <property type="molecule type" value="Genomic_DNA"/>
</dbReference>
<name>A0A0L9U142_PHAAN</name>
<dbReference type="Gramene" id="KOM36471">
    <property type="protein sequence ID" value="KOM36471"/>
    <property type="gene ID" value="LR48_Vigan02g262100"/>
</dbReference>
<dbReference type="Gene3D" id="3.40.50.300">
    <property type="entry name" value="P-loop containing nucleotide triphosphate hydrolases"/>
    <property type="match status" value="2"/>
</dbReference>
<proteinExistence type="inferred from homology"/>
<dbReference type="OMA" id="HYLEYWE"/>
<dbReference type="InterPro" id="IPR000863">
    <property type="entry name" value="Sulfotransferase_dom"/>
</dbReference>
<dbReference type="AlphaFoldDB" id="A0A0L9U142"/>
<evidence type="ECO:0000313" key="5">
    <source>
        <dbReference type="EMBL" id="KOM36471.1"/>
    </source>
</evidence>
<dbReference type="Pfam" id="PF00685">
    <property type="entry name" value="Sulfotransfer_1"/>
    <property type="match status" value="1"/>
</dbReference>
<reference evidence="6" key="1">
    <citation type="journal article" date="2015" name="Proc. Natl. Acad. Sci. U.S.A.">
        <title>Genome sequencing of adzuki bean (Vigna angularis) provides insight into high starch and low fat accumulation and domestication.</title>
        <authorList>
            <person name="Yang K."/>
            <person name="Tian Z."/>
            <person name="Chen C."/>
            <person name="Luo L."/>
            <person name="Zhao B."/>
            <person name="Wang Z."/>
            <person name="Yu L."/>
            <person name="Li Y."/>
            <person name="Sun Y."/>
            <person name="Li W."/>
            <person name="Chen Y."/>
            <person name="Li Y."/>
            <person name="Zhang Y."/>
            <person name="Ai D."/>
            <person name="Zhao J."/>
            <person name="Shang C."/>
            <person name="Ma Y."/>
            <person name="Wu B."/>
            <person name="Wang M."/>
            <person name="Gao L."/>
            <person name="Sun D."/>
            <person name="Zhang P."/>
            <person name="Guo F."/>
            <person name="Wang W."/>
            <person name="Li Y."/>
            <person name="Wang J."/>
            <person name="Varshney R.K."/>
            <person name="Wang J."/>
            <person name="Ling H.Q."/>
            <person name="Wan P."/>
        </authorList>
    </citation>
    <scope>NUCLEOTIDE SEQUENCE</scope>
    <source>
        <strain evidence="6">cv. Jingnong 6</strain>
    </source>
</reference>
<sequence>MSPKGAQQAKDEDNLSLSLSKENAWADTYQFYLFENFWCPSIHFQVVNNFKKEFQAKDIDFVVASFPKSGYWEESIARPDKVLFLKYDDLKEDTNFHVKSVAKFLGCPFTQEEENNGVIENIIKLCSFEKMKDLEVNKSEIYGGGGIEKKNFFCKGENGDWVHYFSPSMTEKLSKIIEEKLSKSGLSFKMCS</sequence>
<dbReference type="InterPro" id="IPR027417">
    <property type="entry name" value="P-loop_NTPase"/>
</dbReference>
<dbReference type="EC" id="2.8.2.-" evidence="3"/>
<evidence type="ECO:0000259" key="4">
    <source>
        <dbReference type="Pfam" id="PF00685"/>
    </source>
</evidence>
<dbReference type="SUPFAM" id="SSF52540">
    <property type="entry name" value="P-loop containing nucleoside triphosphate hydrolases"/>
    <property type="match status" value="1"/>
</dbReference>
<protein>
    <recommendedName>
        <fullName evidence="3">Sulfotransferase</fullName>
        <ecNumber evidence="3">2.8.2.-</ecNumber>
    </recommendedName>
</protein>
<gene>
    <name evidence="5" type="ORF">LR48_Vigan02g262100</name>
</gene>
<dbReference type="PANTHER" id="PTHR11783">
    <property type="entry name" value="SULFOTRANSFERASE SULT"/>
    <property type="match status" value="1"/>
</dbReference>
<evidence type="ECO:0000256" key="1">
    <source>
        <dbReference type="ARBA" id="ARBA00005771"/>
    </source>
</evidence>
<comment type="similarity">
    <text evidence="1 3">Belongs to the sulfotransferase 1 family.</text>
</comment>
<keyword evidence="2 3" id="KW-0808">Transferase</keyword>
<evidence type="ECO:0000256" key="2">
    <source>
        <dbReference type="ARBA" id="ARBA00022679"/>
    </source>
</evidence>
<accession>A0A0L9U142</accession>
<dbReference type="Proteomes" id="UP000053144">
    <property type="component" value="Chromosome 2"/>
</dbReference>